<proteinExistence type="predicted"/>
<organism evidence="1">
    <name type="scientific">Cacopsylla melanoneura</name>
    <dbReference type="NCBI Taxonomy" id="428564"/>
    <lineage>
        <taxon>Eukaryota</taxon>
        <taxon>Metazoa</taxon>
        <taxon>Ecdysozoa</taxon>
        <taxon>Arthropoda</taxon>
        <taxon>Hexapoda</taxon>
        <taxon>Insecta</taxon>
        <taxon>Pterygota</taxon>
        <taxon>Neoptera</taxon>
        <taxon>Paraneoptera</taxon>
        <taxon>Hemiptera</taxon>
        <taxon>Sternorrhyncha</taxon>
        <taxon>Psylloidea</taxon>
        <taxon>Psyllidae</taxon>
        <taxon>Psyllinae</taxon>
        <taxon>Cacopsylla</taxon>
    </lineage>
</organism>
<name>A0A8D9ABZ0_9HEMI</name>
<reference evidence="1" key="1">
    <citation type="submission" date="2021-05" db="EMBL/GenBank/DDBJ databases">
        <authorList>
            <person name="Alioto T."/>
            <person name="Alioto T."/>
            <person name="Gomez Garrido J."/>
        </authorList>
    </citation>
    <scope>NUCLEOTIDE SEQUENCE</scope>
</reference>
<dbReference type="AlphaFoldDB" id="A0A8D9ABZ0"/>
<accession>A0A8D9ABZ0</accession>
<dbReference type="EMBL" id="HBUF01558873">
    <property type="protein sequence ID" value="CAG6761331.1"/>
    <property type="molecule type" value="Transcribed_RNA"/>
</dbReference>
<protein>
    <submittedName>
        <fullName evidence="1">Uncharacterized protein</fullName>
    </submittedName>
</protein>
<sequence length="131" mass="15012">MLLHTTHDISMKILKYTVKLLKLVTKILTYMAQIINAKDIRTCLAQINILRNCLTHQCCNSSNASYDAKLSLLQKNAKKTIAAFFDQYYTNLSDIIMIPRNGLRRDLISCSPHNQILFREPFSLDAPQPLN</sequence>
<evidence type="ECO:0000313" key="1">
    <source>
        <dbReference type="EMBL" id="CAG6761331.1"/>
    </source>
</evidence>